<evidence type="ECO:0000256" key="2">
    <source>
        <dbReference type="ARBA" id="ARBA00005991"/>
    </source>
</evidence>
<dbReference type="InterPro" id="IPR005120">
    <property type="entry name" value="UPF3_dom"/>
</dbReference>
<accession>A0A835S3R3</accession>
<dbReference type="InterPro" id="IPR039722">
    <property type="entry name" value="Upf3"/>
</dbReference>
<comment type="caution">
    <text evidence="7">The sequence shown here is derived from an EMBL/GenBank/DDBJ whole genome shotgun (WGS) entry which is preliminary data.</text>
</comment>
<comment type="subcellular location">
    <subcellularLocation>
        <location evidence="1">Nucleus</location>
    </subcellularLocation>
</comment>
<feature type="region of interest" description="Disordered" evidence="5">
    <location>
        <begin position="217"/>
        <end position="250"/>
    </location>
</feature>
<organism evidence="7 8">
    <name type="scientific">Vanilla planifolia</name>
    <name type="common">Vanilla</name>
    <dbReference type="NCBI Taxonomy" id="51239"/>
    <lineage>
        <taxon>Eukaryota</taxon>
        <taxon>Viridiplantae</taxon>
        <taxon>Streptophyta</taxon>
        <taxon>Embryophyta</taxon>
        <taxon>Tracheophyta</taxon>
        <taxon>Spermatophyta</taxon>
        <taxon>Magnoliopsida</taxon>
        <taxon>Liliopsida</taxon>
        <taxon>Asparagales</taxon>
        <taxon>Orchidaceae</taxon>
        <taxon>Vanilloideae</taxon>
        <taxon>Vanilleae</taxon>
        <taxon>Vanilla</taxon>
    </lineage>
</organism>
<dbReference type="InterPro" id="IPR035979">
    <property type="entry name" value="RBD_domain_sf"/>
</dbReference>
<keyword evidence="8" id="KW-1185">Reference proteome</keyword>
<evidence type="ECO:0000256" key="1">
    <source>
        <dbReference type="ARBA" id="ARBA00004123"/>
    </source>
</evidence>
<evidence type="ECO:0000313" key="7">
    <source>
        <dbReference type="EMBL" id="KAG0499800.1"/>
    </source>
</evidence>
<feature type="region of interest" description="Disordered" evidence="5">
    <location>
        <begin position="435"/>
        <end position="493"/>
    </location>
</feature>
<dbReference type="GO" id="GO:0005737">
    <property type="term" value="C:cytoplasm"/>
    <property type="evidence" value="ECO:0007669"/>
    <property type="project" value="TreeGrafter"/>
</dbReference>
<dbReference type="InterPro" id="IPR012677">
    <property type="entry name" value="Nucleotide-bd_a/b_plait_sf"/>
</dbReference>
<proteinExistence type="inferred from homology"/>
<keyword evidence="3" id="KW-0866">Nonsense-mediated mRNA decay</keyword>
<evidence type="ECO:0000256" key="3">
    <source>
        <dbReference type="ARBA" id="ARBA00023161"/>
    </source>
</evidence>
<feature type="region of interest" description="Disordered" evidence="5">
    <location>
        <begin position="325"/>
        <end position="421"/>
    </location>
</feature>
<dbReference type="CDD" id="cd12455">
    <property type="entry name" value="RRM_like_Smg4_UPF3"/>
    <property type="match status" value="1"/>
</dbReference>
<evidence type="ECO:0000256" key="5">
    <source>
        <dbReference type="SAM" id="MobiDB-lite"/>
    </source>
</evidence>
<dbReference type="Proteomes" id="UP000636800">
    <property type="component" value="Chromosome 1"/>
</dbReference>
<evidence type="ECO:0000313" key="8">
    <source>
        <dbReference type="Proteomes" id="UP000636800"/>
    </source>
</evidence>
<dbReference type="GO" id="GO:0003729">
    <property type="term" value="F:mRNA binding"/>
    <property type="evidence" value="ECO:0007669"/>
    <property type="project" value="TreeGrafter"/>
</dbReference>
<name>A0A835S3R3_VANPL</name>
<keyword evidence="4" id="KW-0539">Nucleus</keyword>
<feature type="compositionally biased region" description="Polar residues" evidence="5">
    <location>
        <begin position="371"/>
        <end position="381"/>
    </location>
</feature>
<dbReference type="OrthoDB" id="10566521at2759"/>
<evidence type="ECO:0000259" key="6">
    <source>
        <dbReference type="Pfam" id="PF03467"/>
    </source>
</evidence>
<feature type="domain" description="UPF3" evidence="6">
    <location>
        <begin position="96"/>
        <end position="218"/>
    </location>
</feature>
<dbReference type="SUPFAM" id="SSF54928">
    <property type="entry name" value="RNA-binding domain, RBD"/>
    <property type="match status" value="1"/>
</dbReference>
<dbReference type="GO" id="GO:0000184">
    <property type="term" value="P:nuclear-transcribed mRNA catabolic process, nonsense-mediated decay"/>
    <property type="evidence" value="ECO:0007669"/>
    <property type="project" value="UniProtKB-KW"/>
</dbReference>
<dbReference type="Gene3D" id="3.30.70.330">
    <property type="match status" value="1"/>
</dbReference>
<evidence type="ECO:0000256" key="4">
    <source>
        <dbReference type="ARBA" id="ARBA00023242"/>
    </source>
</evidence>
<protein>
    <recommendedName>
        <fullName evidence="6">UPF3 domain-containing protein</fullName>
    </recommendedName>
</protein>
<comment type="similarity">
    <text evidence="2">Belongs to the RENT3 family.</text>
</comment>
<dbReference type="PANTHER" id="PTHR13112">
    <property type="entry name" value="UPF3 REGULATOR OF NONSENSE TRANSCRIPTS-LIKE PROTEIN"/>
    <property type="match status" value="1"/>
</dbReference>
<sequence>MKDQLEKTKVVLRHLPPSISDSALMEQIDGKFADGTIGFVSGRGRTVILCFDVSDENLGFAFDEPFTMDPIQCTSEYFPLDPSLFLYLLNNGNYIERQKNQCHARAYLDFKGPNDVSEFAEFFDGHVFVNEKGTQYRVQVEYAPSQGIPKPWTKKDGREGSIFKDPEYLSFLSFLRLLWRIYLVQKFSLKGEKLKRAGVAKEAPIVTPLMDFVRQKRAAKNGPQRTSGNGKSNRRAIVSGSPSPKRDSDRSYARTLFNAIASNGTVSGVTIAVETGKKAFLLLKGKEREGSHIQRPEAPGKIIRSILSKKEGHQLFDSQLEQQLNTGNSEKEKRPPRPPISLQTLKEHSIGSMHSTTGTIGKSHIDDKTASNESHASVSINDNKHDKRLRNKDRPDRGVWAPLRRADGSHGHGTNILSTNEMPLGHGVLKLDPSFGARGSESKNVGGRGSHTFLDNGTHRHAGRRAPTHGSKESDGSANATEGKPSKRGTAGYAPHERQVWVQVWLCFMILPYPFENVRC</sequence>
<dbReference type="Pfam" id="PF03467">
    <property type="entry name" value="Smg4_UPF3"/>
    <property type="match status" value="1"/>
</dbReference>
<dbReference type="PANTHER" id="PTHR13112:SF0">
    <property type="entry name" value="FI21285P1"/>
    <property type="match status" value="1"/>
</dbReference>
<reference evidence="7 8" key="1">
    <citation type="journal article" date="2020" name="Nat. Food">
        <title>A phased Vanilla planifolia genome enables genetic improvement of flavour and production.</title>
        <authorList>
            <person name="Hasing T."/>
            <person name="Tang H."/>
            <person name="Brym M."/>
            <person name="Khazi F."/>
            <person name="Huang T."/>
            <person name="Chambers A.H."/>
        </authorList>
    </citation>
    <scope>NUCLEOTIDE SEQUENCE [LARGE SCALE GENOMIC DNA]</scope>
    <source>
        <tissue evidence="7">Leaf</tissue>
    </source>
</reference>
<dbReference type="GO" id="GO:0005730">
    <property type="term" value="C:nucleolus"/>
    <property type="evidence" value="ECO:0007669"/>
    <property type="project" value="TreeGrafter"/>
</dbReference>
<dbReference type="GO" id="GO:0045727">
    <property type="term" value="P:positive regulation of translation"/>
    <property type="evidence" value="ECO:0007669"/>
    <property type="project" value="TreeGrafter"/>
</dbReference>
<dbReference type="AlphaFoldDB" id="A0A835S3R3"/>
<gene>
    <name evidence="7" type="ORF">HPP92_004491</name>
</gene>
<dbReference type="EMBL" id="JADCNL010000001">
    <property type="protein sequence ID" value="KAG0499800.1"/>
    <property type="molecule type" value="Genomic_DNA"/>
</dbReference>